<dbReference type="STRING" id="56857.A0A200QE58"/>
<dbReference type="SMART" id="SM00360">
    <property type="entry name" value="RRM"/>
    <property type="match status" value="3"/>
</dbReference>
<dbReference type="Gene3D" id="3.30.70.330">
    <property type="match status" value="3"/>
</dbReference>
<dbReference type="OrthoDB" id="439808at2759"/>
<feature type="domain" description="RRM" evidence="6">
    <location>
        <begin position="245"/>
        <end position="318"/>
    </location>
</feature>
<keyword evidence="3" id="KW-0539">Nucleus</keyword>
<dbReference type="Proteomes" id="UP000195402">
    <property type="component" value="Unassembled WGS sequence"/>
</dbReference>
<accession>A0A200QE58</accession>
<feature type="compositionally biased region" description="Polar residues" evidence="5">
    <location>
        <begin position="823"/>
        <end position="839"/>
    </location>
</feature>
<dbReference type="FunFam" id="3.30.70.330:FF:000497">
    <property type="entry name" value="flowering time control protein FPA"/>
    <property type="match status" value="1"/>
</dbReference>
<sequence length="1005" mass="110407">MPHPSKSNVSTEKNPKQPNHGGKGTDEDEIGPSHNLWVGNLSNDTTDSDLMDIFAKYGALDSVTTYSSRNFAFIYFKRLEDARAAKEALQGTVLLGNPIKIEFARPARPGKHLWVGGISSSVTKEQLEDEFLKFGKIEEFKFLRDRNSALVDYYRMEDAAAALKNMNGKRLGGEQIRVDYLRSQPSRRENWSDFPDSRDRRSMGPPEPFLMSDGMRNHPESSQFGSKRNLPSQHPVGRRGQQPSNVLWIGYPPSVQIDEQMLHNAMILFGEIERIKSFPSRHYSFVEFRSVDEARRAKEGLQGRLFNDPRIQILFSSSGLAPGKDSPGLYPGIKGPRPDMFFSEPLFVPGSMDFYGQNRPMAPYNFQGPLASKGMPGPNMLMRSFGPQSGFDPLLSAAPELFNDLAGLLNNFSDVNNPTGPNWRRLSPSGPGMLPSPATGMRPGIRPSGTWDGSDVHAFQRESKRSRIDGPSPIDDPSLLGRRIDNQGIGTQHDRGVLGPFANAQDLSRQSPGVRGPSGGTPGQVLPDSDLCWRGVIAKGGTPVCRARCVPIGKGIDSQLPEIVNCSARTGLDMLTKHYAEASGFDIVFFLPDSEDDFASYTEFLRYLGAKNRAGVAKFDDGTTLFLVPPSEFLTKVLNISGPERLYGVVLKLPQQMPSSAPMQQQSQQPIPPSPYINRQQLLPSQNDYNLQTQKEDQVFQMDYNRLLHEDSVHHPPKQVLQHTESPSMQSASQDYASNPTSMPQAGVSLTPELIATLASLLPTNMQSSVTTSAQLPIGSSTPRPTSFPASTTLDNIMSSQGWRQDPANMTSSLHHSREEQPVHQSQQLGHQFGNQPPYLSQYPAYGNVTSGPENTAQAMHGSTQIQDSILKIPQQGAVTSRTSSNFANPSQGAHFVPQQLNQHLQFDASHNSQRSYGSSHATDATGLFRSPAFEQPKPPVTSSTQVQQLQTALSSAGQGSTDGDADKNQRYQSTLQFAANLLLQIQQQQQQGNTQAAQGPGNHQ</sequence>
<dbReference type="PROSITE" id="PS50102">
    <property type="entry name" value="RRM"/>
    <property type="match status" value="3"/>
</dbReference>
<feature type="compositionally biased region" description="Polar residues" evidence="5">
    <location>
        <begin position="721"/>
        <end position="744"/>
    </location>
</feature>
<protein>
    <submittedName>
        <fullName evidence="7">RNA recognition motif domain</fullName>
    </submittedName>
</protein>
<feature type="region of interest" description="Disordered" evidence="5">
    <location>
        <begin position="717"/>
        <end position="745"/>
    </location>
</feature>
<dbReference type="InterPro" id="IPR035979">
    <property type="entry name" value="RBD_domain_sf"/>
</dbReference>
<dbReference type="GO" id="GO:0005634">
    <property type="term" value="C:nucleus"/>
    <property type="evidence" value="ECO:0007669"/>
    <property type="project" value="UniProtKB-SubCell"/>
</dbReference>
<organism evidence="7 8">
    <name type="scientific">Macleaya cordata</name>
    <name type="common">Five-seeded plume-poppy</name>
    <name type="synonym">Bocconia cordata</name>
    <dbReference type="NCBI Taxonomy" id="56857"/>
    <lineage>
        <taxon>Eukaryota</taxon>
        <taxon>Viridiplantae</taxon>
        <taxon>Streptophyta</taxon>
        <taxon>Embryophyta</taxon>
        <taxon>Tracheophyta</taxon>
        <taxon>Spermatophyta</taxon>
        <taxon>Magnoliopsida</taxon>
        <taxon>Ranunculales</taxon>
        <taxon>Papaveraceae</taxon>
        <taxon>Papaveroideae</taxon>
        <taxon>Macleaya</taxon>
    </lineage>
</organism>
<dbReference type="InParanoid" id="A0A200QE58"/>
<evidence type="ECO:0000313" key="8">
    <source>
        <dbReference type="Proteomes" id="UP000195402"/>
    </source>
</evidence>
<feature type="compositionally biased region" description="Polar residues" evidence="5">
    <location>
        <begin position="1"/>
        <end position="12"/>
    </location>
</feature>
<evidence type="ECO:0000256" key="5">
    <source>
        <dbReference type="SAM" id="MobiDB-lite"/>
    </source>
</evidence>
<dbReference type="Pfam" id="PF00076">
    <property type="entry name" value="RRM_1"/>
    <property type="match status" value="3"/>
</dbReference>
<feature type="compositionally biased region" description="Low complexity" evidence="5">
    <location>
        <begin position="941"/>
        <end position="957"/>
    </location>
</feature>
<evidence type="ECO:0000256" key="2">
    <source>
        <dbReference type="ARBA" id="ARBA00022884"/>
    </source>
</evidence>
<dbReference type="CDD" id="cd00590">
    <property type="entry name" value="RRM_SF"/>
    <property type="match status" value="2"/>
</dbReference>
<feature type="compositionally biased region" description="Basic and acidic residues" evidence="5">
    <location>
        <begin position="187"/>
        <end position="202"/>
    </location>
</feature>
<dbReference type="CDD" id="cd21546">
    <property type="entry name" value="SPOC_FPA-like"/>
    <property type="match status" value="1"/>
</dbReference>
<evidence type="ECO:0000259" key="6">
    <source>
        <dbReference type="PROSITE" id="PS50102"/>
    </source>
</evidence>
<feature type="region of interest" description="Disordered" evidence="5">
    <location>
        <begin position="930"/>
        <end position="968"/>
    </location>
</feature>
<keyword evidence="2 4" id="KW-0694">RNA-binding</keyword>
<feature type="region of interest" description="Disordered" evidence="5">
    <location>
        <begin position="504"/>
        <end position="525"/>
    </location>
</feature>
<evidence type="ECO:0000313" key="7">
    <source>
        <dbReference type="EMBL" id="OVA08768.1"/>
    </source>
</evidence>
<dbReference type="OMA" id="DINHIPR"/>
<feature type="region of interest" description="Disordered" evidence="5">
    <location>
        <begin position="460"/>
        <end position="481"/>
    </location>
</feature>
<dbReference type="Pfam" id="PF07744">
    <property type="entry name" value="SPOC"/>
    <property type="match status" value="1"/>
</dbReference>
<dbReference type="PANTHER" id="PTHR23189">
    <property type="entry name" value="RNA RECOGNITION MOTIF-CONTAINING"/>
    <property type="match status" value="1"/>
</dbReference>
<evidence type="ECO:0000256" key="4">
    <source>
        <dbReference type="PROSITE-ProRule" id="PRU00176"/>
    </source>
</evidence>
<comment type="caution">
    <text evidence="7">The sequence shown here is derived from an EMBL/GenBank/DDBJ whole genome shotgun (WGS) entry which is preliminary data.</text>
</comment>
<name>A0A200QE58_MACCD</name>
<feature type="compositionally biased region" description="Polar residues" evidence="5">
    <location>
        <begin position="773"/>
        <end position="814"/>
    </location>
</feature>
<feature type="region of interest" description="Disordered" evidence="5">
    <location>
        <begin position="773"/>
        <end position="865"/>
    </location>
</feature>
<feature type="compositionally biased region" description="Polar residues" evidence="5">
    <location>
        <begin position="220"/>
        <end position="232"/>
    </location>
</feature>
<dbReference type="SUPFAM" id="SSF54928">
    <property type="entry name" value="RNA-binding domain, RBD"/>
    <property type="match status" value="2"/>
</dbReference>
<feature type="compositionally biased region" description="Low complexity" evidence="5">
    <location>
        <begin position="658"/>
        <end position="669"/>
    </location>
</feature>
<dbReference type="FunFam" id="3.30.70.330:FF:000415">
    <property type="entry name" value="Flowering time control protein FPA"/>
    <property type="match status" value="1"/>
</dbReference>
<proteinExistence type="predicted"/>
<feature type="domain" description="RRM" evidence="6">
    <location>
        <begin position="111"/>
        <end position="183"/>
    </location>
</feature>
<evidence type="ECO:0000256" key="3">
    <source>
        <dbReference type="ARBA" id="ARBA00023242"/>
    </source>
</evidence>
<dbReference type="InterPro" id="IPR012677">
    <property type="entry name" value="Nucleotide-bd_a/b_plait_sf"/>
</dbReference>
<evidence type="ECO:0000256" key="1">
    <source>
        <dbReference type="ARBA" id="ARBA00004123"/>
    </source>
</evidence>
<feature type="region of interest" description="Disordered" evidence="5">
    <location>
        <begin position="658"/>
        <end position="678"/>
    </location>
</feature>
<dbReference type="AlphaFoldDB" id="A0A200QE58"/>
<comment type="subcellular location">
    <subcellularLocation>
        <location evidence="1">Nucleus</location>
    </subcellularLocation>
</comment>
<keyword evidence="8" id="KW-1185">Reference proteome</keyword>
<feature type="region of interest" description="Disordered" evidence="5">
    <location>
        <begin position="1"/>
        <end position="38"/>
    </location>
</feature>
<feature type="region of interest" description="Disordered" evidence="5">
    <location>
        <begin position="187"/>
        <end position="242"/>
    </location>
</feature>
<dbReference type="EMBL" id="MVGT01002287">
    <property type="protein sequence ID" value="OVA08768.1"/>
    <property type="molecule type" value="Genomic_DNA"/>
</dbReference>
<reference evidence="7 8" key="1">
    <citation type="journal article" date="2017" name="Mol. Plant">
        <title>The Genome of Medicinal Plant Macleaya cordata Provides New Insights into Benzylisoquinoline Alkaloids Metabolism.</title>
        <authorList>
            <person name="Liu X."/>
            <person name="Liu Y."/>
            <person name="Huang P."/>
            <person name="Ma Y."/>
            <person name="Qing Z."/>
            <person name="Tang Q."/>
            <person name="Cao H."/>
            <person name="Cheng P."/>
            <person name="Zheng Y."/>
            <person name="Yuan Z."/>
            <person name="Zhou Y."/>
            <person name="Liu J."/>
            <person name="Tang Z."/>
            <person name="Zhuo Y."/>
            <person name="Zhang Y."/>
            <person name="Yu L."/>
            <person name="Huang J."/>
            <person name="Yang P."/>
            <person name="Peng Q."/>
            <person name="Zhang J."/>
            <person name="Jiang W."/>
            <person name="Zhang Z."/>
            <person name="Lin K."/>
            <person name="Ro D.K."/>
            <person name="Chen X."/>
            <person name="Xiong X."/>
            <person name="Shang Y."/>
            <person name="Huang S."/>
            <person name="Zeng J."/>
        </authorList>
    </citation>
    <scope>NUCLEOTIDE SEQUENCE [LARGE SCALE GENOMIC DNA]</scope>
    <source>
        <strain evidence="8">cv. BLH2017</strain>
        <tissue evidence="7">Root</tissue>
    </source>
</reference>
<dbReference type="GO" id="GO:0003723">
    <property type="term" value="F:RNA binding"/>
    <property type="evidence" value="ECO:0007669"/>
    <property type="project" value="UniProtKB-UniRule"/>
</dbReference>
<dbReference type="InterPro" id="IPR012921">
    <property type="entry name" value="SPOC_C"/>
</dbReference>
<dbReference type="InterPro" id="IPR000504">
    <property type="entry name" value="RRM_dom"/>
</dbReference>
<dbReference type="FunCoup" id="A0A200QE58">
    <property type="interactions" value="1954"/>
</dbReference>
<feature type="compositionally biased region" description="Polar residues" evidence="5">
    <location>
        <begin position="848"/>
        <end position="865"/>
    </location>
</feature>
<gene>
    <name evidence="7" type="ORF">BVC80_123g10</name>
</gene>
<feature type="domain" description="RRM" evidence="6">
    <location>
        <begin position="34"/>
        <end position="106"/>
    </location>
</feature>